<dbReference type="GO" id="GO:0004519">
    <property type="term" value="F:endonuclease activity"/>
    <property type="evidence" value="ECO:0007669"/>
    <property type="project" value="UniProtKB-KW"/>
</dbReference>
<keyword evidence="3" id="KW-0255">Endonuclease</keyword>
<dbReference type="Gene3D" id="3.30.870.10">
    <property type="entry name" value="Endonuclease Chain A"/>
    <property type="match status" value="1"/>
</dbReference>
<feature type="domain" description="Restriction endonuclease type II NgoFVII N-terminal" evidence="1">
    <location>
        <begin position="6"/>
        <end position="165"/>
    </location>
</feature>
<gene>
    <name evidence="3" type="ORF">NCTC12391_00355</name>
</gene>
<dbReference type="Pfam" id="PF20731">
    <property type="entry name" value="RE_NgoFVII_C"/>
    <property type="match status" value="1"/>
</dbReference>
<organism evidence="3 4">
    <name type="scientific">Brevibacterium casei</name>
    <dbReference type="NCBI Taxonomy" id="33889"/>
    <lineage>
        <taxon>Bacteria</taxon>
        <taxon>Bacillati</taxon>
        <taxon>Actinomycetota</taxon>
        <taxon>Actinomycetes</taxon>
        <taxon>Micrococcales</taxon>
        <taxon>Brevibacteriaceae</taxon>
        <taxon>Brevibacterium</taxon>
    </lineage>
</organism>
<proteinExistence type="predicted"/>
<evidence type="ECO:0000259" key="2">
    <source>
        <dbReference type="Pfam" id="PF20731"/>
    </source>
</evidence>
<evidence type="ECO:0000259" key="1">
    <source>
        <dbReference type="Pfam" id="PF09565"/>
    </source>
</evidence>
<dbReference type="Pfam" id="PF09565">
    <property type="entry name" value="RE_NgoFVII"/>
    <property type="match status" value="1"/>
</dbReference>
<dbReference type="REBASE" id="380855">
    <property type="entry name" value="R1.Bca78520ORF357P"/>
</dbReference>
<dbReference type="AlphaFoldDB" id="A0A449CZJ6"/>
<evidence type="ECO:0000313" key="3">
    <source>
        <dbReference type="EMBL" id="VEW10781.1"/>
    </source>
</evidence>
<keyword evidence="3" id="KW-0378">Hydrolase</keyword>
<reference evidence="3 4" key="1">
    <citation type="submission" date="2019-02" db="EMBL/GenBank/DDBJ databases">
        <authorList>
            <consortium name="Pathogen Informatics"/>
        </authorList>
    </citation>
    <scope>NUCLEOTIDE SEQUENCE [LARGE SCALE GENOMIC DNA]</scope>
    <source>
        <strain evidence="3 4">3012STDY7078520</strain>
    </source>
</reference>
<evidence type="ECO:0000313" key="4">
    <source>
        <dbReference type="Proteomes" id="UP000386281"/>
    </source>
</evidence>
<sequence length="343" mass="38302">MLESANLYSKVIFDPMDSGCDELLVVSGYVSPEMCLRVVAEAEKLKRNIRIRLVVGMVAEDGISKTMHENFKLISTDTRRSDVEIAVSYVRPPLGLHSKVYVWLAKDLPVEAWAGSANFTQSGFGVSSGNQVREEVLTKIEPANGIEYFEAASARSTNISGSEIEQQFGELIRESIGTRVARSRIELPRRNGVVLPLVMQAAGKEGSAGDIHGTSGLNWGMRGKRNRNQAYIPVPKSVRQMGFFPDPGHMFGVSTTDGYEFVMVRAQADGKGLHTPLSNAFLGEYFRKRLGVDSQRKISIDDLLRFGSRFVAFYETDREHGERKFIMEYSPRIESWGVETYKI</sequence>
<protein>
    <submittedName>
        <fullName evidence="3">NgoFVII restriction endonuclease</fullName>
    </submittedName>
</protein>
<dbReference type="EMBL" id="CAACXN010000010">
    <property type="protein sequence ID" value="VEW10781.1"/>
    <property type="molecule type" value="Genomic_DNA"/>
</dbReference>
<dbReference type="Proteomes" id="UP000386281">
    <property type="component" value="Unassembled WGS sequence"/>
</dbReference>
<accession>A0A449CZJ6</accession>
<dbReference type="RefSeq" id="WP_190246570.1">
    <property type="nucleotide sequence ID" value="NZ_CAACXN010000010.1"/>
</dbReference>
<dbReference type="InterPro" id="IPR019065">
    <property type="entry name" value="RE_NgoFVII_N"/>
</dbReference>
<dbReference type="CDD" id="cd09117">
    <property type="entry name" value="PLDc_Bfil_DEXD_like"/>
    <property type="match status" value="1"/>
</dbReference>
<dbReference type="InterPro" id="IPR048923">
    <property type="entry name" value="RE_NgoFVII_C"/>
</dbReference>
<feature type="domain" description="Restriction endonuclease type II NgoFVII C-terminal B3-like DNA-binding" evidence="2">
    <location>
        <begin position="209"/>
        <end position="317"/>
    </location>
</feature>
<keyword evidence="3" id="KW-0540">Nuclease</keyword>
<name>A0A449CZJ6_9MICO</name>